<dbReference type="InterPro" id="IPR007037">
    <property type="entry name" value="SIP_rossman_dom"/>
</dbReference>
<evidence type="ECO:0000313" key="3">
    <source>
        <dbReference type="Proteomes" id="UP000298058"/>
    </source>
</evidence>
<dbReference type="InterPro" id="IPR039374">
    <property type="entry name" value="SIP_fam"/>
</dbReference>
<dbReference type="PANTHER" id="PTHR30157">
    <property type="entry name" value="FERRIC REDUCTASE, NADPH-DEPENDENT"/>
    <property type="match status" value="1"/>
</dbReference>
<organism evidence="2 3">
    <name type="scientific">Leptospira idonii</name>
    <dbReference type="NCBI Taxonomy" id="1193500"/>
    <lineage>
        <taxon>Bacteria</taxon>
        <taxon>Pseudomonadati</taxon>
        <taxon>Spirochaetota</taxon>
        <taxon>Spirochaetia</taxon>
        <taxon>Leptospirales</taxon>
        <taxon>Leptospiraceae</taxon>
        <taxon>Leptospira</taxon>
    </lineage>
</organism>
<feature type="domain" description="FAD-binding FR-type" evidence="1">
    <location>
        <begin position="18"/>
        <end position="117"/>
    </location>
</feature>
<dbReference type="InterPro" id="IPR039261">
    <property type="entry name" value="FNR_nucleotide-bd"/>
</dbReference>
<dbReference type="Proteomes" id="UP000298058">
    <property type="component" value="Unassembled WGS sequence"/>
</dbReference>
<dbReference type="PROSITE" id="PS51384">
    <property type="entry name" value="FAD_FR"/>
    <property type="match status" value="1"/>
</dbReference>
<dbReference type="InterPro" id="IPR017927">
    <property type="entry name" value="FAD-bd_FR_type"/>
</dbReference>
<evidence type="ECO:0000259" key="1">
    <source>
        <dbReference type="PROSITE" id="PS51384"/>
    </source>
</evidence>
<keyword evidence="3" id="KW-1185">Reference proteome</keyword>
<dbReference type="Gene3D" id="3.40.50.80">
    <property type="entry name" value="Nucleotide-binding domain of ferredoxin-NADP reductase (FNR) module"/>
    <property type="match status" value="1"/>
</dbReference>
<comment type="caution">
    <text evidence="2">The sequence shown here is derived from an EMBL/GenBank/DDBJ whole genome shotgun (WGS) entry which is preliminary data.</text>
</comment>
<dbReference type="PANTHER" id="PTHR30157:SF0">
    <property type="entry name" value="NADPH-DEPENDENT FERRIC-CHELATE REDUCTASE"/>
    <property type="match status" value="1"/>
</dbReference>
<protein>
    <submittedName>
        <fullName evidence="2">Siderophore-interacting protein</fullName>
    </submittedName>
</protein>
<dbReference type="AlphaFoldDB" id="A0A4R9LWT5"/>
<evidence type="ECO:0000313" key="2">
    <source>
        <dbReference type="EMBL" id="TGN18039.1"/>
    </source>
</evidence>
<dbReference type="OrthoDB" id="9814826at2"/>
<dbReference type="GO" id="GO:0016491">
    <property type="term" value="F:oxidoreductase activity"/>
    <property type="evidence" value="ECO:0007669"/>
    <property type="project" value="InterPro"/>
</dbReference>
<dbReference type="InterPro" id="IPR017938">
    <property type="entry name" value="Riboflavin_synthase-like_b-brl"/>
</dbReference>
<accession>A0A4R9LWT5</accession>
<dbReference type="SUPFAM" id="SSF63380">
    <property type="entry name" value="Riboflavin synthase domain-like"/>
    <property type="match status" value="1"/>
</dbReference>
<dbReference type="EMBL" id="RQHW01000048">
    <property type="protein sequence ID" value="TGN18039.1"/>
    <property type="molecule type" value="Genomic_DNA"/>
</dbReference>
<dbReference type="Pfam" id="PF04954">
    <property type="entry name" value="SIP"/>
    <property type="match status" value="1"/>
</dbReference>
<sequence length="242" mass="27013">MSQPTSFLKRGLKSALSIFVTQTKITKIDRLTENFILIEMAGTKLTEAKWVPGGKVQVDVGNLTFRTYTPIHLDTNEGKLSVLCYLREESPAAIWIHSLKVGDSCDVFGPRESLDLSHLEGDVALFGDETSLGITKVLQNQTDQKARVFLEVNSDHETKNALERLGVTNQTIIKRSTNNSHLEKMAEEMIELNRKNANLSTIFLTGRASSIQRIRLLLKESGIPNTKLKVRAYWADGKVGLD</sequence>
<proteinExistence type="predicted"/>
<gene>
    <name evidence="2" type="ORF">EHS15_15575</name>
</gene>
<dbReference type="Gene3D" id="2.40.30.10">
    <property type="entry name" value="Translation factors"/>
    <property type="match status" value="1"/>
</dbReference>
<dbReference type="RefSeq" id="WP_135761520.1">
    <property type="nucleotide sequence ID" value="NZ_RQHW01000048.1"/>
</dbReference>
<reference evidence="2" key="1">
    <citation type="journal article" date="2019" name="PLoS Negl. Trop. Dis.">
        <title>Revisiting the worldwide diversity of Leptospira species in the environment.</title>
        <authorList>
            <person name="Vincent A.T."/>
            <person name="Schiettekatte O."/>
            <person name="Bourhy P."/>
            <person name="Veyrier F.J."/>
            <person name="Picardeau M."/>
        </authorList>
    </citation>
    <scope>NUCLEOTIDE SEQUENCE [LARGE SCALE GENOMIC DNA]</scope>
    <source>
        <strain evidence="2">201300427</strain>
    </source>
</reference>
<name>A0A4R9LWT5_9LEPT</name>